<dbReference type="Gene3D" id="3.20.20.370">
    <property type="entry name" value="Glycoside hydrolase/deacetylase"/>
    <property type="match status" value="1"/>
</dbReference>
<dbReference type="InterPro" id="IPR050248">
    <property type="entry name" value="Polysacc_deacetylase_ArnD"/>
</dbReference>
<dbReference type="GO" id="GO:0016020">
    <property type="term" value="C:membrane"/>
    <property type="evidence" value="ECO:0007669"/>
    <property type="project" value="TreeGrafter"/>
</dbReference>
<dbReference type="GO" id="GO:0016810">
    <property type="term" value="F:hydrolase activity, acting on carbon-nitrogen (but not peptide) bonds"/>
    <property type="evidence" value="ECO:0007669"/>
    <property type="project" value="InterPro"/>
</dbReference>
<dbReference type="Proteomes" id="UP001145069">
    <property type="component" value="Unassembled WGS sequence"/>
</dbReference>
<accession>A0A9X3WE17</accession>
<evidence type="ECO:0000313" key="5">
    <source>
        <dbReference type="Proteomes" id="UP001145069"/>
    </source>
</evidence>
<dbReference type="AlphaFoldDB" id="A0A9X3WE17"/>
<keyword evidence="2" id="KW-0378">Hydrolase</keyword>
<dbReference type="InterPro" id="IPR011330">
    <property type="entry name" value="Glyco_hydro/deAcase_b/a-brl"/>
</dbReference>
<dbReference type="SUPFAM" id="SSF88713">
    <property type="entry name" value="Glycoside hydrolase/deacetylase"/>
    <property type="match status" value="1"/>
</dbReference>
<dbReference type="PANTHER" id="PTHR10587">
    <property type="entry name" value="GLYCOSYL TRANSFERASE-RELATED"/>
    <property type="match status" value="1"/>
</dbReference>
<dbReference type="RefSeq" id="WP_272447050.1">
    <property type="nucleotide sequence ID" value="NZ_JAMQKC010000017.1"/>
</dbReference>
<dbReference type="GO" id="GO:0046872">
    <property type="term" value="F:metal ion binding"/>
    <property type="evidence" value="ECO:0007669"/>
    <property type="project" value="UniProtKB-KW"/>
</dbReference>
<name>A0A9X3WE17_9BACI</name>
<dbReference type="EMBL" id="JAMQKC010000017">
    <property type="protein sequence ID" value="MDC3417987.1"/>
    <property type="molecule type" value="Genomic_DNA"/>
</dbReference>
<evidence type="ECO:0000256" key="2">
    <source>
        <dbReference type="ARBA" id="ARBA00022801"/>
    </source>
</evidence>
<organism evidence="4 5">
    <name type="scientific">Aquibacillus salsiterrae</name>
    <dbReference type="NCBI Taxonomy" id="2950439"/>
    <lineage>
        <taxon>Bacteria</taxon>
        <taxon>Bacillati</taxon>
        <taxon>Bacillota</taxon>
        <taxon>Bacilli</taxon>
        <taxon>Bacillales</taxon>
        <taxon>Bacillaceae</taxon>
        <taxon>Aquibacillus</taxon>
    </lineage>
</organism>
<proteinExistence type="predicted"/>
<evidence type="ECO:0000313" key="4">
    <source>
        <dbReference type="EMBL" id="MDC3417987.1"/>
    </source>
</evidence>
<feature type="domain" description="NodB homology" evidence="3">
    <location>
        <begin position="26"/>
        <end position="201"/>
    </location>
</feature>
<dbReference type="CDD" id="cd10917">
    <property type="entry name" value="CE4_NodB_like_6s_7s"/>
    <property type="match status" value="1"/>
</dbReference>
<gene>
    <name evidence="4" type="ORF">NC799_13900</name>
</gene>
<protein>
    <submittedName>
        <fullName evidence="4">Polysaccharide deacetylase family protein</fullName>
    </submittedName>
</protein>
<reference evidence="4" key="1">
    <citation type="submission" date="2022-06" db="EMBL/GenBank/DDBJ databases">
        <title>Aquibacillus sp. a new bacterium isolated from soil saline samples.</title>
        <authorList>
            <person name="Galisteo C."/>
            <person name="De La Haba R."/>
            <person name="Sanchez-Porro C."/>
            <person name="Ventosa A."/>
        </authorList>
    </citation>
    <scope>NUCLEOTIDE SEQUENCE</scope>
    <source>
        <strain evidence="4">3ASR75-54</strain>
    </source>
</reference>
<dbReference type="InterPro" id="IPR002509">
    <property type="entry name" value="NODB_dom"/>
</dbReference>
<keyword evidence="1" id="KW-0479">Metal-binding</keyword>
<evidence type="ECO:0000259" key="3">
    <source>
        <dbReference type="PROSITE" id="PS51677"/>
    </source>
</evidence>
<evidence type="ECO:0000256" key="1">
    <source>
        <dbReference type="ARBA" id="ARBA00022723"/>
    </source>
</evidence>
<comment type="caution">
    <text evidence="4">The sequence shown here is derived from an EMBL/GenBank/DDBJ whole genome shotgun (WGS) entry which is preliminary data.</text>
</comment>
<dbReference type="PROSITE" id="PS51677">
    <property type="entry name" value="NODB"/>
    <property type="match status" value="1"/>
</dbReference>
<dbReference type="PANTHER" id="PTHR10587:SF133">
    <property type="entry name" value="CHITIN DEACETYLASE 1-RELATED"/>
    <property type="match status" value="1"/>
</dbReference>
<dbReference type="Pfam" id="PF01522">
    <property type="entry name" value="Polysacc_deac_1"/>
    <property type="match status" value="1"/>
</dbReference>
<dbReference type="GO" id="GO:0005975">
    <property type="term" value="P:carbohydrate metabolic process"/>
    <property type="evidence" value="ECO:0007669"/>
    <property type="project" value="InterPro"/>
</dbReference>
<sequence length="203" mass="23250">MVDQSRVVYDSKDENVLTKIKGTRDKTVVLTFDDGPSKLLPNLLNILKEEQVPAVFFWQSRLLYPKRPWQRLLEEGHHIGSHTINHPDLTRLSYQEQLKQLKVSVSEIETITGQKVNFFRPPFGQYNDDTIKAAKALGLTTVMWRIAAIDWELKCDPEQIITNVIDHLEDGAIILLHELAQTIEVLPTIIQSIKSKGYSFTTL</sequence>
<keyword evidence="5" id="KW-1185">Reference proteome</keyword>